<feature type="non-terminal residue" evidence="2">
    <location>
        <position position="87"/>
    </location>
</feature>
<dbReference type="OrthoDB" id="2666706at2"/>
<protein>
    <submittedName>
        <fullName evidence="2">Uncharacterized protein</fullName>
    </submittedName>
</protein>
<organism evidence="2 3">
    <name type="scientific">Paenibacillus rigui</name>
    <dbReference type="NCBI Taxonomy" id="554312"/>
    <lineage>
        <taxon>Bacteria</taxon>
        <taxon>Bacillati</taxon>
        <taxon>Bacillota</taxon>
        <taxon>Bacilli</taxon>
        <taxon>Bacillales</taxon>
        <taxon>Paenibacillaceae</taxon>
        <taxon>Paenibacillus</taxon>
    </lineage>
</organism>
<evidence type="ECO:0000256" key="1">
    <source>
        <dbReference type="SAM" id="Phobius"/>
    </source>
</evidence>
<dbReference type="AlphaFoldDB" id="A0A229UGA7"/>
<evidence type="ECO:0000313" key="3">
    <source>
        <dbReference type="Proteomes" id="UP000215509"/>
    </source>
</evidence>
<evidence type="ECO:0000313" key="2">
    <source>
        <dbReference type="EMBL" id="OXM82426.1"/>
    </source>
</evidence>
<dbReference type="Proteomes" id="UP000215509">
    <property type="component" value="Unassembled WGS sequence"/>
</dbReference>
<sequence length="87" mass="9947">MKPALEKFLLIAATLAAIGIFIYVALWTSIKDKKTQMDNLFNRTNLINVPLQERTNGFFDPPFIVDLHDLYRAKQSLNQHFPPCIGV</sequence>
<name>A0A229UGA7_9BACL</name>
<feature type="transmembrane region" description="Helical" evidence="1">
    <location>
        <begin position="6"/>
        <end position="27"/>
    </location>
</feature>
<keyword evidence="1" id="KW-0472">Membrane</keyword>
<comment type="caution">
    <text evidence="2">The sequence shown here is derived from an EMBL/GenBank/DDBJ whole genome shotgun (WGS) entry which is preliminary data.</text>
</comment>
<keyword evidence="3" id="KW-1185">Reference proteome</keyword>
<proteinExistence type="predicted"/>
<accession>A0A229UGA7</accession>
<keyword evidence="1" id="KW-0812">Transmembrane</keyword>
<dbReference type="EMBL" id="NMQW01000075">
    <property type="protein sequence ID" value="OXM82426.1"/>
    <property type="molecule type" value="Genomic_DNA"/>
</dbReference>
<keyword evidence="1" id="KW-1133">Transmembrane helix</keyword>
<gene>
    <name evidence="2" type="ORF">CF651_30910</name>
</gene>
<dbReference type="RefSeq" id="WP_144029143.1">
    <property type="nucleotide sequence ID" value="NZ_NMQW01000075.1"/>
</dbReference>
<reference evidence="2 3" key="1">
    <citation type="submission" date="2017-07" db="EMBL/GenBank/DDBJ databases">
        <title>Genome sequencing and assembly of Paenibacillus rigui.</title>
        <authorList>
            <person name="Mayilraj S."/>
        </authorList>
    </citation>
    <scope>NUCLEOTIDE SEQUENCE [LARGE SCALE GENOMIC DNA]</scope>
    <source>
        <strain evidence="2 3">JCM 16352</strain>
    </source>
</reference>